<dbReference type="NCBIfam" id="TIGR01528">
    <property type="entry name" value="NMN_trans_PnuC"/>
    <property type="match status" value="1"/>
</dbReference>
<evidence type="ECO:0000256" key="7">
    <source>
        <dbReference type="SAM" id="Phobius"/>
    </source>
</evidence>
<dbReference type="EMBL" id="VSSQ01063289">
    <property type="protein sequence ID" value="MPN16349.1"/>
    <property type="molecule type" value="Genomic_DNA"/>
</dbReference>
<evidence type="ECO:0000256" key="5">
    <source>
        <dbReference type="ARBA" id="ARBA00022989"/>
    </source>
</evidence>
<evidence type="ECO:0000256" key="2">
    <source>
        <dbReference type="ARBA" id="ARBA00022448"/>
    </source>
</evidence>
<evidence type="ECO:0000256" key="6">
    <source>
        <dbReference type="ARBA" id="ARBA00023136"/>
    </source>
</evidence>
<evidence type="ECO:0008006" key="9">
    <source>
        <dbReference type="Google" id="ProtNLM"/>
    </source>
</evidence>
<accession>A0A645FSE1</accession>
<dbReference type="GO" id="GO:0005886">
    <property type="term" value="C:plasma membrane"/>
    <property type="evidence" value="ECO:0007669"/>
    <property type="project" value="UniProtKB-SubCell"/>
</dbReference>
<keyword evidence="3" id="KW-1003">Cell membrane</keyword>
<organism evidence="8">
    <name type="scientific">bioreactor metagenome</name>
    <dbReference type="NCBI Taxonomy" id="1076179"/>
    <lineage>
        <taxon>unclassified sequences</taxon>
        <taxon>metagenomes</taxon>
        <taxon>ecological metagenomes</taxon>
    </lineage>
</organism>
<dbReference type="GO" id="GO:0034257">
    <property type="term" value="F:nicotinamide riboside transmembrane transporter activity"/>
    <property type="evidence" value="ECO:0007669"/>
    <property type="project" value="InterPro"/>
</dbReference>
<feature type="transmembrane region" description="Helical" evidence="7">
    <location>
        <begin position="109"/>
        <end position="126"/>
    </location>
</feature>
<keyword evidence="6 7" id="KW-0472">Membrane</keyword>
<dbReference type="Pfam" id="PF04973">
    <property type="entry name" value="NMN_transporter"/>
    <property type="match status" value="1"/>
</dbReference>
<keyword evidence="2" id="KW-0813">Transport</keyword>
<keyword evidence="5 7" id="KW-1133">Transmembrane helix</keyword>
<gene>
    <name evidence="8" type="ORF">SDC9_163688</name>
</gene>
<feature type="transmembrane region" description="Helical" evidence="7">
    <location>
        <begin position="62"/>
        <end position="80"/>
    </location>
</feature>
<evidence type="ECO:0000256" key="3">
    <source>
        <dbReference type="ARBA" id="ARBA00022475"/>
    </source>
</evidence>
<dbReference type="AlphaFoldDB" id="A0A645FSE1"/>
<feature type="transmembrane region" description="Helical" evidence="7">
    <location>
        <begin position="33"/>
        <end position="55"/>
    </location>
</feature>
<comment type="subcellular location">
    <subcellularLocation>
        <location evidence="1">Cell membrane</location>
        <topology evidence="1">Multi-pass membrane protein</topology>
    </subcellularLocation>
</comment>
<evidence type="ECO:0000313" key="8">
    <source>
        <dbReference type="EMBL" id="MPN16349.1"/>
    </source>
</evidence>
<reference evidence="8" key="1">
    <citation type="submission" date="2019-08" db="EMBL/GenBank/DDBJ databases">
        <authorList>
            <person name="Kucharzyk K."/>
            <person name="Murdoch R.W."/>
            <person name="Higgins S."/>
            <person name="Loffler F."/>
        </authorList>
    </citation>
    <scope>NUCLEOTIDE SEQUENCE</scope>
</reference>
<dbReference type="PANTHER" id="PTHR36122">
    <property type="entry name" value="NICOTINAMIDE RIBOSIDE TRANSPORTER PNUC"/>
    <property type="match status" value="1"/>
</dbReference>
<keyword evidence="4 7" id="KW-0812">Transmembrane</keyword>
<proteinExistence type="predicted"/>
<comment type="caution">
    <text evidence="8">The sequence shown here is derived from an EMBL/GenBank/DDBJ whole genome shotgun (WGS) entry which is preliminary data.</text>
</comment>
<sequence length="134" mass="15536">MQLYYLAVSIVGWFKWGRDTSEGGVIVKPSLRVISISSIIALPGFILLYLVLYYFSNDPAPLADAFIATLSMLATYWLSLKYLEQWYLWMVANSCAVILCFTQELYLTSLLYIIYLVASIIGYFRWRNFERVLD</sequence>
<evidence type="ECO:0000256" key="1">
    <source>
        <dbReference type="ARBA" id="ARBA00004651"/>
    </source>
</evidence>
<name>A0A645FSE1_9ZZZZ</name>
<evidence type="ECO:0000256" key="4">
    <source>
        <dbReference type="ARBA" id="ARBA00022692"/>
    </source>
</evidence>
<dbReference type="PANTHER" id="PTHR36122:SF2">
    <property type="entry name" value="NICOTINAMIDE RIBOSIDE TRANSPORTER PNUC"/>
    <property type="match status" value="1"/>
</dbReference>
<protein>
    <recommendedName>
        <fullName evidence="9">Nicotinamide riboside transporter PnuC</fullName>
    </recommendedName>
</protein>
<dbReference type="InterPro" id="IPR006419">
    <property type="entry name" value="NMN_transpt_PnuC"/>
</dbReference>